<dbReference type="InterPro" id="IPR026341">
    <property type="entry name" value="T9SS_type_B"/>
</dbReference>
<dbReference type="InterPro" id="IPR028974">
    <property type="entry name" value="TSP_type-3_rpt"/>
</dbReference>
<proteinExistence type="predicted"/>
<dbReference type="Proteomes" id="UP001165488">
    <property type="component" value="Unassembled WGS sequence"/>
</dbReference>
<evidence type="ECO:0000313" key="2">
    <source>
        <dbReference type="Proteomes" id="UP001165488"/>
    </source>
</evidence>
<dbReference type="RefSeq" id="WP_241273485.1">
    <property type="nucleotide sequence ID" value="NZ_JAKZGS010000002.1"/>
</dbReference>
<comment type="caution">
    <text evidence="1">The sequence shown here is derived from an EMBL/GenBank/DDBJ whole genome shotgun (WGS) entry which is preliminary data.</text>
</comment>
<accession>A0ABS9UK29</accession>
<dbReference type="EMBL" id="JAKZGS010000002">
    <property type="protein sequence ID" value="MCH7396971.1"/>
    <property type="molecule type" value="Genomic_DNA"/>
</dbReference>
<dbReference type="SUPFAM" id="SSF103647">
    <property type="entry name" value="TSP type-3 repeat"/>
    <property type="match status" value="1"/>
</dbReference>
<reference evidence="1" key="1">
    <citation type="submission" date="2022-03" db="EMBL/GenBank/DDBJ databases">
        <title>De novo assembled genomes of Belliella spp. (Cyclobacteriaceae) strains.</title>
        <authorList>
            <person name="Szabo A."/>
            <person name="Korponai K."/>
            <person name="Felfoldi T."/>
        </authorList>
    </citation>
    <scope>NUCLEOTIDE SEQUENCE</scope>
    <source>
        <strain evidence="1">DSM 107340</strain>
    </source>
</reference>
<sequence>MKIYSKIFLGIFISFFFTEEALSQNLTLVRDAKLSLMGDAVIFSAPDVKLKDNSQIVQAERVKLTQSDFIQLLSPEALLKTRVLKNGEKVIIQVGIGSKADIIIFNRSESGAFSIGMEDLNEAEALPFFWKVGSLNSKEGDEKVDLQLSWTKESEPSDFKLKSLMRRDGVDWMMEYDQKIQDTTVFLKSYSLKGSKSSVFTVATNRLDSDDDGVPDIIEIREGTDPKDAADYLDTDGDKVPDYIETIQNTNPLDPISYLDSDQDGVADYIGDRSPIMFMNISDLQIPWGYQGIDSLLPDSLVAVLGSGKIVGLDVNWDKSKLDIFKRGVYEVLGSIELSPGLFDAYQIQSNIQVEVLSKPSPEDILLSNNIFDGDKSGVEVVVGSFTIIDPVDDQHEIKLSDLAYDNVYFEIRDGVLVWSSESRADGKTSFRILVKVQDRDGNLIEKEFTIIRNRISVSQIEISNSFTPNDDGINDTWGVQELRFYSGVVIQVFERSGKRLFYTQNPDVRWDGTLNDMELPTGTYYWTVEVKETGETRKGMLNLLRK</sequence>
<organism evidence="1 2">
    <name type="scientific">Belliella calami</name>
    <dbReference type="NCBI Taxonomy" id="2923436"/>
    <lineage>
        <taxon>Bacteria</taxon>
        <taxon>Pseudomonadati</taxon>
        <taxon>Bacteroidota</taxon>
        <taxon>Cytophagia</taxon>
        <taxon>Cytophagales</taxon>
        <taxon>Cyclobacteriaceae</taxon>
        <taxon>Belliella</taxon>
    </lineage>
</organism>
<keyword evidence="2" id="KW-1185">Reference proteome</keyword>
<protein>
    <submittedName>
        <fullName evidence="1">Gliding motility-associated C-terminal domain-containing protein</fullName>
    </submittedName>
</protein>
<gene>
    <name evidence="1" type="ORF">MM236_03185</name>
</gene>
<dbReference type="NCBIfam" id="TIGR04131">
    <property type="entry name" value="Bac_Flav_CTERM"/>
    <property type="match status" value="1"/>
</dbReference>
<evidence type="ECO:0000313" key="1">
    <source>
        <dbReference type="EMBL" id="MCH7396971.1"/>
    </source>
</evidence>
<dbReference type="Pfam" id="PF13585">
    <property type="entry name" value="CHU_C"/>
    <property type="match status" value="1"/>
</dbReference>
<name>A0ABS9UK29_9BACT</name>